<name>A0A6P1T2N6_9RHOB</name>
<sequence length="1017" mass="110295">MGRDDRCGQPLRHPLSRQLVRCRPPRKHPAGREAAVTVFPPSLSPRVFALPPGADFSVALLQGLEARMQGQSAISWARTEIYLNTQRASRRLETLLQHGPVRLQPKITTLDRIGQDLPAYPPLRRRLELAKPVRKLLEVADNAGARIQAFDLAESLMTLSGEMQERGIAWESLSGVSSEHLSHHWQRSLKFLELIRELLESGEDSAGRRRAGLLAQAARWTAAPPEHPVIIAGSTGSRGAVPEFMAAAAALPNGAVILPVLDPYLPLTVWQHLQASIRAIDHPQWGLARLTAELGISPGDIPDWVPAQAPCEARNRLASLALRPAPVTDQWVTEGPALTPALAEATAGLALVEAPSLRAEAEAIALLFRRSLSEGVPVALVTPDRTLARRVTAEMDRWGLAPDDSAGRPLSLTPPGVFLRRCLRLTGWDTPAATLLGLLKHPLTASGPEVRGPHMRKTRALELERLRRTDRPFTAEAVAAWAADKGADWAEWADWLAAVLAQSPATGDHPPAERLEAHLAMAETLAAGPGQSGSGELWEKEAGEAASRACDALREAAPYGDPLDLAEYRTLLTSVLAAEDVPDAPFEPHPGIAIWGTLEARTQSAPRVVLGGLNEGIWPRLPKPDPWLNRDLRARIGLPPAERQIGLSAHDFQQGFGAAEVYLTRATRDAEAETVASRWLLRLDNLLSGLGKQGEAALDHMRGRGQALLTEAAALNARPQAAPAPRPAPVPPLAVRPDRLAATRIEKLIRDPYAIYARYILGLRPLDPLGREPDARERGNAAHLVFERFIAATKAGLPSDAADLFRATVTETLEECVPWPATRALWQARLTSLTDWFLETEAERRARATPALFEAKGSTPVSGPPAPFTLEARADRIDIGAEGVAIYDYKGSIPSGGQMLAFQQQLQLEAIIAAAGGFDNLPAARAIHLEMIGLSGGGRLAQLPPKAKKGETQRTLAETIEMAHRDLVRLITAYQTEGTAYPARLRPDSLSYEGDYDHLSRLGEWTDGEDYTPEPVS</sequence>
<dbReference type="InterPro" id="IPR027417">
    <property type="entry name" value="P-loop_NTPase"/>
</dbReference>
<dbReference type="SUPFAM" id="SSF52540">
    <property type="entry name" value="P-loop containing nucleoside triphosphate hydrolases"/>
    <property type="match status" value="1"/>
</dbReference>
<accession>A0A6P1T2N6</accession>
<dbReference type="Pfam" id="PF12705">
    <property type="entry name" value="PDDEXK_1"/>
    <property type="match status" value="1"/>
</dbReference>
<feature type="domain" description="PD-(D/E)XK endonuclease-like" evidence="1">
    <location>
        <begin position="739"/>
        <end position="943"/>
    </location>
</feature>
<evidence type="ECO:0000313" key="2">
    <source>
        <dbReference type="EMBL" id="QHQ35991.1"/>
    </source>
</evidence>
<evidence type="ECO:0000259" key="1">
    <source>
        <dbReference type="Pfam" id="PF12705"/>
    </source>
</evidence>
<proteinExistence type="predicted"/>
<dbReference type="AlphaFoldDB" id="A0A6P1T2N6"/>
<organism evidence="2 3">
    <name type="scientific">Algicella marina</name>
    <dbReference type="NCBI Taxonomy" id="2683284"/>
    <lineage>
        <taxon>Bacteria</taxon>
        <taxon>Pseudomonadati</taxon>
        <taxon>Pseudomonadota</taxon>
        <taxon>Alphaproteobacteria</taxon>
        <taxon>Rhodobacterales</taxon>
        <taxon>Paracoccaceae</taxon>
        <taxon>Algicella</taxon>
    </lineage>
</organism>
<evidence type="ECO:0000313" key="3">
    <source>
        <dbReference type="Proteomes" id="UP000464495"/>
    </source>
</evidence>
<protein>
    <submittedName>
        <fullName evidence="2">Double-strand break repair protein AddB</fullName>
    </submittedName>
</protein>
<dbReference type="KEGG" id="amaq:GO499_12820"/>
<dbReference type="InterPro" id="IPR038726">
    <property type="entry name" value="PDDEXK_AddAB-type"/>
</dbReference>
<dbReference type="NCBIfam" id="TIGR02786">
    <property type="entry name" value="addB_alphas"/>
    <property type="match status" value="1"/>
</dbReference>
<reference evidence="2 3" key="1">
    <citation type="submission" date="2019-12" db="EMBL/GenBank/DDBJ databases">
        <title>Complete genome sequence of Algicella marina strain 9Alg 56(T) isolated from the red alga Tichocarpus crinitus.</title>
        <authorList>
            <person name="Kim S.-G."/>
            <person name="Nedashkovskaya O.I."/>
        </authorList>
    </citation>
    <scope>NUCLEOTIDE SEQUENCE [LARGE SCALE GENOMIC DNA]</scope>
    <source>
        <strain evidence="2 3">9Alg 56</strain>
    </source>
</reference>
<dbReference type="EMBL" id="CP046620">
    <property type="protein sequence ID" value="QHQ35991.1"/>
    <property type="molecule type" value="Genomic_DNA"/>
</dbReference>
<gene>
    <name evidence="2" type="primary">addB</name>
    <name evidence="2" type="ORF">GO499_12820</name>
</gene>
<keyword evidence="3" id="KW-1185">Reference proteome</keyword>
<dbReference type="InterPro" id="IPR014153">
    <property type="entry name" value="Ds_break_AddB"/>
</dbReference>
<dbReference type="Proteomes" id="UP000464495">
    <property type="component" value="Chromosome"/>
</dbReference>